<dbReference type="OMA" id="PPCLLWV"/>
<evidence type="ECO:0000313" key="2">
    <source>
        <dbReference type="Ensembl" id="ENSCATP00000010527.1"/>
    </source>
</evidence>
<organism evidence="2 3">
    <name type="scientific">Cercocebus atys</name>
    <name type="common">Sooty mangabey</name>
    <name type="synonym">Cercocebus torquatus atys</name>
    <dbReference type="NCBI Taxonomy" id="9531"/>
    <lineage>
        <taxon>Eukaryota</taxon>
        <taxon>Metazoa</taxon>
        <taxon>Chordata</taxon>
        <taxon>Craniata</taxon>
        <taxon>Vertebrata</taxon>
        <taxon>Euteleostomi</taxon>
        <taxon>Mammalia</taxon>
        <taxon>Eutheria</taxon>
        <taxon>Euarchontoglires</taxon>
        <taxon>Primates</taxon>
        <taxon>Haplorrhini</taxon>
        <taxon>Catarrhini</taxon>
        <taxon>Cercopithecidae</taxon>
        <taxon>Cercopithecinae</taxon>
        <taxon>Cercocebus</taxon>
    </lineage>
</organism>
<proteinExistence type="predicted"/>
<feature type="region of interest" description="Disordered" evidence="1">
    <location>
        <begin position="1"/>
        <end position="43"/>
    </location>
</feature>
<evidence type="ECO:0000313" key="3">
    <source>
        <dbReference type="Proteomes" id="UP000233060"/>
    </source>
</evidence>
<reference evidence="2" key="1">
    <citation type="submission" date="2025-08" db="UniProtKB">
        <authorList>
            <consortium name="Ensembl"/>
        </authorList>
    </citation>
    <scope>IDENTIFICATION</scope>
</reference>
<dbReference type="Ensembl" id="ENSCATT00000034641.1">
    <property type="protein sequence ID" value="ENSCATP00000010527.1"/>
    <property type="gene ID" value="ENSCATG00000029553.1"/>
</dbReference>
<sequence>MEPGLSLGTGHNRAGTHHPPHRNTASGAPSREASDPSCQPSRPGCVLQTSAALDSDLGLQPAAALLGLSCSAITRPPCLLWVCLNFLP</sequence>
<dbReference type="AlphaFoldDB" id="A0A2K5LC97"/>
<accession>A0A2K5LC97</accession>
<evidence type="ECO:0000256" key="1">
    <source>
        <dbReference type="SAM" id="MobiDB-lite"/>
    </source>
</evidence>
<keyword evidence="3" id="KW-1185">Reference proteome</keyword>
<dbReference type="GeneTree" id="ENSGT00910000147316"/>
<name>A0A2K5LC97_CERAT</name>
<reference evidence="2" key="2">
    <citation type="submission" date="2025-09" db="UniProtKB">
        <authorList>
            <consortium name="Ensembl"/>
        </authorList>
    </citation>
    <scope>IDENTIFICATION</scope>
</reference>
<protein>
    <submittedName>
        <fullName evidence="2">Uncharacterized protein</fullName>
    </submittedName>
</protein>
<dbReference type="Proteomes" id="UP000233060">
    <property type="component" value="Unassembled WGS sequence"/>
</dbReference>